<dbReference type="Pfam" id="PF16326">
    <property type="entry name" value="ABC_tran_CTD"/>
    <property type="match status" value="1"/>
</dbReference>
<evidence type="ECO:0000256" key="1">
    <source>
        <dbReference type="ARBA" id="ARBA00022737"/>
    </source>
</evidence>
<dbReference type="GO" id="GO:0003677">
    <property type="term" value="F:DNA binding"/>
    <property type="evidence" value="ECO:0007669"/>
    <property type="project" value="InterPro"/>
</dbReference>
<gene>
    <name evidence="6" type="ORF">FC27_GL000738</name>
</gene>
<dbReference type="InterPro" id="IPR027417">
    <property type="entry name" value="P-loop_NTPase"/>
</dbReference>
<organism evidence="6 7">
    <name type="scientific">Companilactobacillus versmoldensis DSM 14857 = KCTC 3814</name>
    <dbReference type="NCBI Taxonomy" id="1423815"/>
    <lineage>
        <taxon>Bacteria</taxon>
        <taxon>Bacillati</taxon>
        <taxon>Bacillota</taxon>
        <taxon>Bacilli</taxon>
        <taxon>Lactobacillales</taxon>
        <taxon>Lactobacillaceae</taxon>
        <taxon>Companilactobacillus</taxon>
    </lineage>
</organism>
<dbReference type="GO" id="GO:0016887">
    <property type="term" value="F:ATP hydrolysis activity"/>
    <property type="evidence" value="ECO:0007669"/>
    <property type="project" value="InterPro"/>
</dbReference>
<keyword evidence="2" id="KW-0547">Nucleotide-binding</keyword>
<sequence length="635" mass="72921">MNYLKTLNVTNASKNFGDRTLFKDVSFTINENDRIGLLGLNGVGKTTLLDGIVNNEDLNSIDIEKPKTYKITYLKQQPELDEKLSVTDAVFAGENEQFKLIRKYERALNKFNQNSTDQKIQKEFFDLQEKMNAADAWQMESDVKAILNKLGIVELDKTIEELSGGQQRRVALAQTLISDADLLILDEPTNHLDYQAIDWLEGYLNKFKGSVMFVTHDRYFLNKVANRIFELEHRNVTEYDGNYEKYLQQKAANEANMAAVQHHKTQMYKKELDWMRAGVKARGTKQQARIDRFNDLKDDLADKPQAQMEMSIDIAQQRLGNDVFKIDDAKLHFDDKDIIDDFNYLVSKGDRIGITGSNGSGKTTFLNVLAGKIPLDSGNLKVGQTVKIGYFTQYTEDMDPDKRVIRYLEGIGQNVESVDGGHMSASQLLDTFKFDHQMQGAFIRELSGGEKRRLYLLAILITQPNVLLLDEPTNNLDIETLTILEDYIADFKGTVMAVSHDRYFLDKIASKLLIFKGNGRIVESYDSYSGYLKEMAEQEQAKHQETKAKKSAESNENEPKATEKTKLTYAEEIEFKKLEPEIERLDDEISDLKQQLNNEGNDYTQLMDYQRQLDEANQKADHLMERWEYLGQFEE</sequence>
<dbReference type="Gene3D" id="1.10.287.380">
    <property type="entry name" value="Valyl-tRNA synthetase, C-terminal domain"/>
    <property type="match status" value="1"/>
</dbReference>
<keyword evidence="1" id="KW-0677">Repeat</keyword>
<dbReference type="Pfam" id="PF12848">
    <property type="entry name" value="ABC_tran_Xtn"/>
    <property type="match status" value="1"/>
</dbReference>
<dbReference type="InterPro" id="IPR051309">
    <property type="entry name" value="ABCF_ATPase"/>
</dbReference>
<dbReference type="SMART" id="SM00382">
    <property type="entry name" value="AAA"/>
    <property type="match status" value="2"/>
</dbReference>
<dbReference type="RefSeq" id="WP_338025916.1">
    <property type="nucleotide sequence ID" value="NZ_BACR01000003.1"/>
</dbReference>
<dbReference type="GO" id="GO:0005524">
    <property type="term" value="F:ATP binding"/>
    <property type="evidence" value="ECO:0007669"/>
    <property type="project" value="UniProtKB-KW"/>
</dbReference>
<dbReference type="PATRIC" id="fig|1423815.3.peg.747"/>
<dbReference type="PANTHER" id="PTHR42855:SF1">
    <property type="entry name" value="ABC TRANSPORTER DOMAIN-CONTAINING PROTEIN"/>
    <property type="match status" value="1"/>
</dbReference>
<dbReference type="PANTHER" id="PTHR42855">
    <property type="entry name" value="ABC TRANSPORTER ATP-BINDING SUBUNIT"/>
    <property type="match status" value="1"/>
</dbReference>
<dbReference type="CDD" id="cd03221">
    <property type="entry name" value="ABCF_EF-3"/>
    <property type="match status" value="2"/>
</dbReference>
<evidence type="ECO:0000256" key="2">
    <source>
        <dbReference type="ARBA" id="ARBA00022741"/>
    </source>
</evidence>
<dbReference type="Proteomes" id="UP000051647">
    <property type="component" value="Unassembled WGS sequence"/>
</dbReference>
<keyword evidence="7" id="KW-1185">Reference proteome</keyword>
<feature type="domain" description="ABC transporter" evidence="5">
    <location>
        <begin position="324"/>
        <end position="543"/>
    </location>
</feature>
<dbReference type="InterPro" id="IPR032781">
    <property type="entry name" value="ABC_tran_Xtn"/>
</dbReference>
<dbReference type="Pfam" id="PF00005">
    <property type="entry name" value="ABC_tran"/>
    <property type="match status" value="2"/>
</dbReference>
<evidence type="ECO:0000313" key="6">
    <source>
        <dbReference type="EMBL" id="KRL66194.1"/>
    </source>
</evidence>
<dbReference type="Gene3D" id="3.40.50.300">
    <property type="entry name" value="P-loop containing nucleotide triphosphate hydrolases"/>
    <property type="match status" value="2"/>
</dbReference>
<dbReference type="FunFam" id="3.40.50.300:FF:000309">
    <property type="entry name" value="ABC transporter ATP-binding protein"/>
    <property type="match status" value="1"/>
</dbReference>
<dbReference type="InterPro" id="IPR003593">
    <property type="entry name" value="AAA+_ATPase"/>
</dbReference>
<evidence type="ECO:0000313" key="7">
    <source>
        <dbReference type="Proteomes" id="UP000051647"/>
    </source>
</evidence>
<dbReference type="PROSITE" id="PS00211">
    <property type="entry name" value="ABC_TRANSPORTER_1"/>
    <property type="match status" value="1"/>
</dbReference>
<keyword evidence="3" id="KW-0067">ATP-binding</keyword>
<dbReference type="InterPro" id="IPR032524">
    <property type="entry name" value="ABC_tran_C"/>
</dbReference>
<dbReference type="FunFam" id="3.40.50.300:FF:000011">
    <property type="entry name" value="Putative ABC transporter ATP-binding component"/>
    <property type="match status" value="1"/>
</dbReference>
<dbReference type="STRING" id="1423815.FC27_GL000738"/>
<dbReference type="SUPFAM" id="SSF52540">
    <property type="entry name" value="P-loop containing nucleoside triphosphate hydrolases"/>
    <property type="match status" value="2"/>
</dbReference>
<dbReference type="PROSITE" id="PS50893">
    <property type="entry name" value="ABC_TRANSPORTER_2"/>
    <property type="match status" value="2"/>
</dbReference>
<dbReference type="InterPro" id="IPR003439">
    <property type="entry name" value="ABC_transporter-like_ATP-bd"/>
</dbReference>
<protein>
    <submittedName>
        <fullName evidence="6">ABC superfamily ATP binding cassette transporter, ABC protein</fullName>
    </submittedName>
</protein>
<feature type="domain" description="ABC transporter" evidence="5">
    <location>
        <begin position="4"/>
        <end position="258"/>
    </location>
</feature>
<evidence type="ECO:0000256" key="3">
    <source>
        <dbReference type="ARBA" id="ARBA00022840"/>
    </source>
</evidence>
<dbReference type="InterPro" id="IPR017871">
    <property type="entry name" value="ABC_transporter-like_CS"/>
</dbReference>
<name>A0A0R1SIB2_9LACO</name>
<dbReference type="InterPro" id="IPR037118">
    <property type="entry name" value="Val-tRNA_synth_C_sf"/>
</dbReference>
<evidence type="ECO:0000256" key="4">
    <source>
        <dbReference type="SAM" id="MobiDB-lite"/>
    </source>
</evidence>
<proteinExistence type="predicted"/>
<dbReference type="AlphaFoldDB" id="A0A0R1SIB2"/>
<reference evidence="6 7" key="1">
    <citation type="journal article" date="2015" name="Genome Announc.">
        <title>Expanding the biotechnology potential of lactobacilli through comparative genomics of 213 strains and associated genera.</title>
        <authorList>
            <person name="Sun Z."/>
            <person name="Harris H.M."/>
            <person name="McCann A."/>
            <person name="Guo C."/>
            <person name="Argimon S."/>
            <person name="Zhang W."/>
            <person name="Yang X."/>
            <person name="Jeffery I.B."/>
            <person name="Cooney J.C."/>
            <person name="Kagawa T.F."/>
            <person name="Liu W."/>
            <person name="Song Y."/>
            <person name="Salvetti E."/>
            <person name="Wrobel A."/>
            <person name="Rasinkangas P."/>
            <person name="Parkhill J."/>
            <person name="Rea M.C."/>
            <person name="O'Sullivan O."/>
            <person name="Ritari J."/>
            <person name="Douillard F.P."/>
            <person name="Paul Ross R."/>
            <person name="Yang R."/>
            <person name="Briner A.E."/>
            <person name="Felis G.E."/>
            <person name="de Vos W.M."/>
            <person name="Barrangou R."/>
            <person name="Klaenhammer T.R."/>
            <person name="Caufield P.W."/>
            <person name="Cui Y."/>
            <person name="Zhang H."/>
            <person name="O'Toole P.W."/>
        </authorList>
    </citation>
    <scope>NUCLEOTIDE SEQUENCE [LARGE SCALE GENOMIC DNA]</scope>
    <source>
        <strain evidence="6 7">DSM 14857</strain>
    </source>
</reference>
<dbReference type="EMBL" id="AZFA01000018">
    <property type="protein sequence ID" value="KRL66194.1"/>
    <property type="molecule type" value="Genomic_DNA"/>
</dbReference>
<feature type="region of interest" description="Disordered" evidence="4">
    <location>
        <begin position="539"/>
        <end position="564"/>
    </location>
</feature>
<comment type="caution">
    <text evidence="6">The sequence shown here is derived from an EMBL/GenBank/DDBJ whole genome shotgun (WGS) entry which is preliminary data.</text>
</comment>
<accession>A0A0R1SIB2</accession>
<dbReference type="eggNOG" id="COG0488">
    <property type="taxonomic scope" value="Bacteria"/>
</dbReference>
<evidence type="ECO:0000259" key="5">
    <source>
        <dbReference type="PROSITE" id="PS50893"/>
    </source>
</evidence>